<evidence type="ECO:0000313" key="2">
    <source>
        <dbReference type="Proteomes" id="UP000276133"/>
    </source>
</evidence>
<name>A0A3M7T7E1_BRAPC</name>
<reference evidence="1 2" key="1">
    <citation type="journal article" date="2018" name="Sci. Rep.">
        <title>Genomic signatures of local adaptation to the degree of environmental predictability in rotifers.</title>
        <authorList>
            <person name="Franch-Gras L."/>
            <person name="Hahn C."/>
            <person name="Garcia-Roger E.M."/>
            <person name="Carmona M.J."/>
            <person name="Serra M."/>
            <person name="Gomez A."/>
        </authorList>
    </citation>
    <scope>NUCLEOTIDE SEQUENCE [LARGE SCALE GENOMIC DNA]</scope>
    <source>
        <strain evidence="1">HYR1</strain>
    </source>
</reference>
<dbReference type="Proteomes" id="UP000276133">
    <property type="component" value="Unassembled WGS sequence"/>
</dbReference>
<organism evidence="1 2">
    <name type="scientific">Brachionus plicatilis</name>
    <name type="common">Marine rotifer</name>
    <name type="synonym">Brachionus muelleri</name>
    <dbReference type="NCBI Taxonomy" id="10195"/>
    <lineage>
        <taxon>Eukaryota</taxon>
        <taxon>Metazoa</taxon>
        <taxon>Spiralia</taxon>
        <taxon>Gnathifera</taxon>
        <taxon>Rotifera</taxon>
        <taxon>Eurotatoria</taxon>
        <taxon>Monogononta</taxon>
        <taxon>Pseudotrocha</taxon>
        <taxon>Ploima</taxon>
        <taxon>Brachionidae</taxon>
        <taxon>Brachionus</taxon>
    </lineage>
</organism>
<gene>
    <name evidence="1" type="ORF">BpHYR1_022714</name>
</gene>
<evidence type="ECO:0000313" key="1">
    <source>
        <dbReference type="EMBL" id="RNA43748.1"/>
    </source>
</evidence>
<protein>
    <submittedName>
        <fullName evidence="1">Uncharacterized protein</fullName>
    </submittedName>
</protein>
<accession>A0A3M7T7E1</accession>
<keyword evidence="2" id="KW-1185">Reference proteome</keyword>
<dbReference type="AlphaFoldDB" id="A0A3M7T7E1"/>
<comment type="caution">
    <text evidence="1">The sequence shown here is derived from an EMBL/GenBank/DDBJ whole genome shotgun (WGS) entry which is preliminary data.</text>
</comment>
<dbReference type="EMBL" id="REGN01000180">
    <property type="protein sequence ID" value="RNA43748.1"/>
    <property type="molecule type" value="Genomic_DNA"/>
</dbReference>
<proteinExistence type="predicted"/>
<sequence>MMKKIIKKIKILDGFKLTMKPLQILIQICQLPKAYLSILNDILAETMEFSLFNLQLRSLPSRL</sequence>